<dbReference type="OrthoDB" id="1934652at2759"/>
<evidence type="ECO:0000256" key="3">
    <source>
        <dbReference type="ARBA" id="ARBA00023157"/>
    </source>
</evidence>
<dbReference type="GO" id="GO:0046872">
    <property type="term" value="F:metal ion binding"/>
    <property type="evidence" value="ECO:0007669"/>
    <property type="project" value="UniProtKB-KW"/>
</dbReference>
<dbReference type="InterPro" id="IPR041844">
    <property type="entry name" value="Plantacyanin"/>
</dbReference>
<feature type="signal peptide" evidence="5">
    <location>
        <begin position="1"/>
        <end position="39"/>
    </location>
</feature>
<dbReference type="PANTHER" id="PTHR33021">
    <property type="entry name" value="BLUE COPPER PROTEIN"/>
    <property type="match status" value="1"/>
</dbReference>
<evidence type="ECO:0000313" key="7">
    <source>
        <dbReference type="EMBL" id="BAD53512.1"/>
    </source>
</evidence>
<evidence type="ECO:0000256" key="1">
    <source>
        <dbReference type="ARBA" id="ARBA00022723"/>
    </source>
</evidence>
<evidence type="ECO:0000256" key="4">
    <source>
        <dbReference type="ARBA" id="ARBA00082491"/>
    </source>
</evidence>
<dbReference type="GeneID" id="107277353"/>
<sequence length="150" mass="15995">MAVAAARRGRGSASGGGGVVLLCLVAAALLMEAVPAAEAGGKTYYVGDAAGWGRNLDWWLAGKTFYAGDVLVFKYNKEYHDVAVVGGKGYRRCKVPRNKDTAVLRTGYDQVTLRRGNNYFICGMPGHCDAGMKLAVKALCFLYCTGSLMI</sequence>
<dbReference type="EMBL" id="AP005382">
    <property type="protein sequence ID" value="BAD54387.1"/>
    <property type="molecule type" value="Genomic_DNA"/>
</dbReference>
<dbReference type="Pfam" id="PF02298">
    <property type="entry name" value="Cu_bind_like"/>
    <property type="match status" value="1"/>
</dbReference>
<dbReference type="PANTHER" id="PTHR33021:SF208">
    <property type="entry name" value="OS06G0266400 PROTEIN"/>
    <property type="match status" value="1"/>
</dbReference>
<keyword evidence="1" id="KW-0479">Metal-binding</keyword>
<name>A0A0P0WV44_ORYSJ</name>
<reference evidence="9" key="4">
    <citation type="journal article" date="2008" name="Nucleic Acids Res.">
        <title>The rice annotation project database (RAP-DB): 2008 update.</title>
        <authorList>
            <consortium name="The rice annotation project (RAP)"/>
        </authorList>
    </citation>
    <scope>GENOME REANNOTATION</scope>
    <source>
        <strain evidence="9">cv. Nipponbare</strain>
    </source>
</reference>
<evidence type="ECO:0000256" key="2">
    <source>
        <dbReference type="ARBA" id="ARBA00023008"/>
    </source>
</evidence>
<dbReference type="SUPFAM" id="SSF49503">
    <property type="entry name" value="Cupredoxins"/>
    <property type="match status" value="1"/>
</dbReference>
<dbReference type="FunFam" id="2.60.40.420:FF:000013">
    <property type="entry name" value="basic blue protein-like"/>
    <property type="match status" value="1"/>
</dbReference>
<evidence type="ECO:0000313" key="9">
    <source>
        <dbReference type="Proteomes" id="UP000000763"/>
    </source>
</evidence>
<accession>A0A0P0WV44</accession>
<evidence type="ECO:0000259" key="6">
    <source>
        <dbReference type="PROSITE" id="PS51485"/>
    </source>
</evidence>
<reference evidence="9" key="3">
    <citation type="journal article" date="2005" name="Nature">
        <title>The map-based sequence of the rice genome.</title>
        <authorList>
            <consortium name="International rice genome sequencing project (IRGSP)"/>
            <person name="Matsumoto T."/>
            <person name="Wu J."/>
            <person name="Kanamori H."/>
            <person name="Katayose Y."/>
            <person name="Fujisawa M."/>
            <person name="Namiki N."/>
            <person name="Mizuno H."/>
            <person name="Yamamoto K."/>
            <person name="Antonio B.A."/>
            <person name="Baba T."/>
            <person name="Sakata K."/>
            <person name="Nagamura Y."/>
            <person name="Aoki H."/>
            <person name="Arikawa K."/>
            <person name="Arita K."/>
            <person name="Bito T."/>
            <person name="Chiden Y."/>
            <person name="Fujitsuka N."/>
            <person name="Fukunaka R."/>
            <person name="Hamada M."/>
            <person name="Harada C."/>
            <person name="Hayashi A."/>
            <person name="Hijishita S."/>
            <person name="Honda M."/>
            <person name="Hosokawa S."/>
            <person name="Ichikawa Y."/>
            <person name="Idonuma A."/>
            <person name="Iijima M."/>
            <person name="Ikeda M."/>
            <person name="Ikeno M."/>
            <person name="Ito K."/>
            <person name="Ito S."/>
            <person name="Ito T."/>
            <person name="Ito Y."/>
            <person name="Ito Y."/>
            <person name="Iwabuchi A."/>
            <person name="Kamiya K."/>
            <person name="Karasawa W."/>
            <person name="Kurita K."/>
            <person name="Katagiri S."/>
            <person name="Kikuta A."/>
            <person name="Kobayashi H."/>
            <person name="Kobayashi N."/>
            <person name="Machita K."/>
            <person name="Maehara T."/>
            <person name="Masukawa M."/>
            <person name="Mizubayashi T."/>
            <person name="Mukai Y."/>
            <person name="Nagasaki H."/>
            <person name="Nagata Y."/>
            <person name="Naito S."/>
            <person name="Nakashima M."/>
            <person name="Nakama Y."/>
            <person name="Nakamichi Y."/>
            <person name="Nakamura M."/>
            <person name="Meguro A."/>
            <person name="Negishi M."/>
            <person name="Ohta I."/>
            <person name="Ohta T."/>
            <person name="Okamoto M."/>
            <person name="Ono N."/>
            <person name="Saji S."/>
            <person name="Sakaguchi M."/>
            <person name="Sakai K."/>
            <person name="Shibata M."/>
            <person name="Shimokawa T."/>
            <person name="Song J."/>
            <person name="Takazaki Y."/>
            <person name="Terasawa K."/>
            <person name="Tsugane M."/>
            <person name="Tsuji K."/>
            <person name="Ueda S."/>
            <person name="Waki K."/>
            <person name="Yamagata H."/>
            <person name="Yamamoto M."/>
            <person name="Yamamoto S."/>
            <person name="Yamane H."/>
            <person name="Yoshiki S."/>
            <person name="Yoshihara R."/>
            <person name="Yukawa K."/>
            <person name="Zhong H."/>
            <person name="Yano M."/>
            <person name="Yuan Q."/>
            <person name="Ouyang S."/>
            <person name="Liu J."/>
            <person name="Jones K.M."/>
            <person name="Gansberger K."/>
            <person name="Moffat K."/>
            <person name="Hill J."/>
            <person name="Bera J."/>
            <person name="Fadrosh D."/>
            <person name="Jin S."/>
            <person name="Johri S."/>
            <person name="Kim M."/>
            <person name="Overton L."/>
            <person name="Reardon M."/>
            <person name="Tsitrin T."/>
            <person name="Vuong H."/>
            <person name="Weaver B."/>
            <person name="Ciecko A."/>
            <person name="Tallon L."/>
            <person name="Jackson J."/>
            <person name="Pai G."/>
            <person name="Aken S.V."/>
            <person name="Utterback T."/>
            <person name="Reidmuller S."/>
            <person name="Feldblyum T."/>
            <person name="Hsiao J."/>
            <person name="Zismann V."/>
            <person name="Iobst S."/>
            <person name="de Vazeille A.R."/>
            <person name="Buell C.R."/>
            <person name="Ying K."/>
            <person name="Li Y."/>
            <person name="Lu T."/>
            <person name="Huang Y."/>
            <person name="Zhao Q."/>
            <person name="Feng Q."/>
            <person name="Zhang L."/>
            <person name="Zhu J."/>
            <person name="Weng Q."/>
            <person name="Mu J."/>
            <person name="Lu Y."/>
            <person name="Fan D."/>
            <person name="Liu Y."/>
            <person name="Guan J."/>
            <person name="Zhang Y."/>
            <person name="Yu S."/>
            <person name="Liu X."/>
            <person name="Zhang Y."/>
            <person name="Hong G."/>
            <person name="Han B."/>
            <person name="Choisne N."/>
            <person name="Demange N."/>
            <person name="Orjeda G."/>
            <person name="Samain S."/>
            <person name="Cattolico L."/>
            <person name="Pelletier E."/>
            <person name="Couloux A."/>
            <person name="Segurens B."/>
            <person name="Wincker P."/>
            <person name="D'Hont A."/>
            <person name="Scarpelli C."/>
            <person name="Weissenbach J."/>
            <person name="Salanoubat M."/>
            <person name="Quetier F."/>
            <person name="Yu Y."/>
            <person name="Kim H.R."/>
            <person name="Rambo T."/>
            <person name="Currie J."/>
            <person name="Collura K."/>
            <person name="Luo M."/>
            <person name="Yang T."/>
            <person name="Ammiraju J.S.S."/>
            <person name="Engler F."/>
            <person name="Soderlund C."/>
            <person name="Wing R.A."/>
            <person name="Palmer L.E."/>
            <person name="de la Bastide M."/>
            <person name="Spiegel L."/>
            <person name="Nascimento L."/>
            <person name="Zutavern T."/>
            <person name="O'Shaughnessy A."/>
            <person name="Dike S."/>
            <person name="Dedhia N."/>
            <person name="Preston R."/>
            <person name="Balija V."/>
            <person name="McCombie W.R."/>
            <person name="Chow T."/>
            <person name="Chen H."/>
            <person name="Chung M."/>
            <person name="Chen C."/>
            <person name="Shaw J."/>
            <person name="Wu H."/>
            <person name="Hsiao K."/>
            <person name="Chao Y."/>
            <person name="Chu M."/>
            <person name="Cheng C."/>
            <person name="Hour A."/>
            <person name="Lee P."/>
            <person name="Lin S."/>
            <person name="Lin Y."/>
            <person name="Liou J."/>
            <person name="Liu S."/>
            <person name="Hsing Y."/>
            <person name="Raghuvanshi S."/>
            <person name="Mohanty A."/>
            <person name="Bharti A.K."/>
            <person name="Gaur A."/>
            <person name="Gupta V."/>
            <person name="Kumar D."/>
            <person name="Ravi V."/>
            <person name="Vij S."/>
            <person name="Kapur A."/>
            <person name="Khurana P."/>
            <person name="Khurana P."/>
            <person name="Khurana J.P."/>
            <person name="Tyagi A.K."/>
            <person name="Gaikwad K."/>
            <person name="Singh A."/>
            <person name="Dalal V."/>
            <person name="Srivastava S."/>
            <person name="Dixit A."/>
            <person name="Pal A.K."/>
            <person name="Ghazi I.A."/>
            <person name="Yadav M."/>
            <person name="Pandit A."/>
            <person name="Bhargava A."/>
            <person name="Sureshbabu K."/>
            <person name="Batra K."/>
            <person name="Sharma T.R."/>
            <person name="Mohapatra T."/>
            <person name="Singh N.K."/>
            <person name="Messing J."/>
            <person name="Nelson A.B."/>
            <person name="Fuks G."/>
            <person name="Kavchok S."/>
            <person name="Keizer G."/>
            <person name="Linton E."/>
            <person name="Llaca V."/>
            <person name="Song R."/>
            <person name="Tanyolac B."/>
            <person name="Young S."/>
            <person name="Ho-Il K."/>
            <person name="Hahn J.H."/>
            <person name="Sangsakoo G."/>
            <person name="Vanavichit A."/>
            <person name="de Mattos Luiz.A.T."/>
            <person name="Zimmer P.D."/>
            <person name="Malone G."/>
            <person name="Dellagostin O."/>
            <person name="de Oliveira A.C."/>
            <person name="Bevan M."/>
            <person name="Bancroft I."/>
            <person name="Minx P."/>
            <person name="Cordum H."/>
            <person name="Wilson R."/>
            <person name="Cheng Z."/>
            <person name="Jin W."/>
            <person name="Jiang J."/>
            <person name="Leong S.A."/>
            <person name="Iwama H."/>
            <person name="Gojobori T."/>
            <person name="Itoh T."/>
            <person name="Niimura Y."/>
            <person name="Fujii Y."/>
            <person name="Habara T."/>
            <person name="Sakai H."/>
            <person name="Sato Y."/>
            <person name="Wilson G."/>
            <person name="Kumar K."/>
            <person name="McCouch S."/>
            <person name="Juretic N."/>
            <person name="Hoen D."/>
            <person name="Wright S."/>
            <person name="Bruskiewich R."/>
            <person name="Bureau T."/>
            <person name="Miyao A."/>
            <person name="Hirochika H."/>
            <person name="Nishikawa T."/>
            <person name="Kadowaki K."/>
            <person name="Sugiura M."/>
            <person name="Burr B."/>
            <person name="Sasaki T."/>
        </authorList>
    </citation>
    <scope>NUCLEOTIDE SEQUENCE [LARGE SCALE GENOMIC DNA]</scope>
    <source>
        <strain evidence="9">cv. Nipponbare</strain>
    </source>
</reference>
<dbReference type="Gramene" id="Os06t0266400-00">
    <property type="protein sequence ID" value="Os06t0266400-00"/>
    <property type="gene ID" value="Os06g0266400"/>
</dbReference>
<dbReference type="GO" id="GO:0009055">
    <property type="term" value="F:electron transfer activity"/>
    <property type="evidence" value="ECO:0007669"/>
    <property type="project" value="InterPro"/>
</dbReference>
<keyword evidence="2" id="KW-0186">Copper</keyword>
<evidence type="ECO:0000313" key="8">
    <source>
        <dbReference type="EMBL" id="BAD54387.1"/>
    </source>
</evidence>
<dbReference type="KEGG" id="osa:107277353"/>
<dbReference type="EMBL" id="AP003575">
    <property type="protein sequence ID" value="BAD53512.1"/>
    <property type="molecule type" value="Genomic_DNA"/>
</dbReference>
<organism evidence="8 9">
    <name type="scientific">Oryza sativa subsp. japonica</name>
    <name type="common">Rice</name>
    <dbReference type="NCBI Taxonomy" id="39947"/>
    <lineage>
        <taxon>Eukaryota</taxon>
        <taxon>Viridiplantae</taxon>
        <taxon>Streptophyta</taxon>
        <taxon>Embryophyta</taxon>
        <taxon>Tracheophyta</taxon>
        <taxon>Spermatophyta</taxon>
        <taxon>Magnoliopsida</taxon>
        <taxon>Liliopsida</taxon>
        <taxon>Poales</taxon>
        <taxon>Poaceae</taxon>
        <taxon>BOP clade</taxon>
        <taxon>Oryzoideae</taxon>
        <taxon>Oryzeae</taxon>
        <taxon>Oryzinae</taxon>
        <taxon>Oryza</taxon>
        <taxon>Oryza sativa</taxon>
    </lineage>
</organism>
<reference evidence="7" key="1">
    <citation type="submission" date="2001-05" db="EMBL/GenBank/DDBJ databases">
        <title>Oryza sativa nipponbare(GA3) genomic DNA, chromosome 6, PAC clone:P0528B02.</title>
        <authorList>
            <person name="Sasaki T."/>
            <person name="Matsumoto T."/>
            <person name="Yamamoto K."/>
        </authorList>
    </citation>
    <scope>NUCLEOTIDE SEQUENCE</scope>
</reference>
<feature type="chain" id="PRO_5044054738" description="Plantacyanin" evidence="5">
    <location>
        <begin position="40"/>
        <end position="150"/>
    </location>
</feature>
<protein>
    <recommendedName>
        <fullName evidence="4">Plantacyanin</fullName>
    </recommendedName>
</protein>
<evidence type="ECO:0000256" key="5">
    <source>
        <dbReference type="SAM" id="SignalP"/>
    </source>
</evidence>
<dbReference type="PROSITE" id="PS51485">
    <property type="entry name" value="PHYTOCYANIN"/>
    <property type="match status" value="1"/>
</dbReference>
<feature type="domain" description="Phytocyanin" evidence="6">
    <location>
        <begin position="42"/>
        <end position="140"/>
    </location>
</feature>
<dbReference type="Proteomes" id="UP000000763">
    <property type="component" value="Chromosome 6"/>
</dbReference>
<dbReference type="InterPro" id="IPR028871">
    <property type="entry name" value="BlueCu_1_BS"/>
</dbReference>
<dbReference type="CDD" id="cd11013">
    <property type="entry name" value="Plantacyanin"/>
    <property type="match status" value="1"/>
</dbReference>
<dbReference type="Gene3D" id="2.60.40.420">
    <property type="entry name" value="Cupredoxins - blue copper proteins"/>
    <property type="match status" value="1"/>
</dbReference>
<dbReference type="SMR" id="A0A0P0WV44"/>
<dbReference type="PROSITE" id="PS00196">
    <property type="entry name" value="COPPER_BLUE"/>
    <property type="match status" value="1"/>
</dbReference>
<dbReference type="InterPro" id="IPR008972">
    <property type="entry name" value="Cupredoxin"/>
</dbReference>
<dbReference type="AlphaFoldDB" id="A0A0P0WV44"/>
<proteinExistence type="predicted"/>
<keyword evidence="3" id="KW-1015">Disulfide bond</keyword>
<dbReference type="InterPro" id="IPR039391">
    <property type="entry name" value="Phytocyanin-like"/>
</dbReference>
<dbReference type="InterPro" id="IPR003245">
    <property type="entry name" value="Phytocyanin_dom"/>
</dbReference>
<keyword evidence="5" id="KW-0732">Signal</keyword>
<dbReference type="OMA" id="KGYRRCK"/>
<gene>
    <name evidence="8" type="ORF">OJ1001_B06.35</name>
    <name evidence="7" type="ORF">P0528B02.7</name>
</gene>
<reference evidence="8" key="2">
    <citation type="submission" date="2002-06" db="EMBL/GenBank/DDBJ databases">
        <title>Oryza sativa nipponbare(GA3) genomic DNA, chromosome 6, BAC clone:OJ1001_B06.</title>
        <authorList>
            <person name="Sasaki T."/>
            <person name="Matsumoto T."/>
            <person name="Katayose Y."/>
        </authorList>
    </citation>
    <scope>NUCLEOTIDE SEQUENCE</scope>
</reference>